<evidence type="ECO:0000313" key="1">
    <source>
        <dbReference type="EMBL" id="SEK59799.1"/>
    </source>
</evidence>
<accession>A0A1H7IBE9</accession>
<dbReference type="Proteomes" id="UP000199421">
    <property type="component" value="Unassembled WGS sequence"/>
</dbReference>
<sequence>MKNELLQLENFIVNELMVYIIANREIPQAFYEEKTTYLDDNNILYKERILDLLSSSEETHVIERLIQTIHNRMVHLSDLLYGLDKSKRQLSRAEKEQQLSSKTQSLVQHTQQFIIEFLSFLETTFPQQMSKDGKFPDFRLQLLLEELTPAFSKIIRRFRKVKTEPVFIDSLQDFYQHFSEQSARTYRSVLYLQKIVRGLESLQHRWKADQWESQLWQLLLYLNFNREAIMRHATERVRMMNSEENSPLENKERLLFWLKETKQTEQNQEWSYDASRSALKDHLILQLEMELNWLQEQEDERDRVSVKDHANYFTIDLTVKQINLWATINVAIKRIPYHSPLHVIKVINSFLRTTRTGPISYDSARKKISDFDSTTVQGLYQYFKEQLRELETRYGHLLSPILITAAFHKISSFPEIYLFL</sequence>
<evidence type="ECO:0000313" key="2">
    <source>
        <dbReference type="Proteomes" id="UP000199421"/>
    </source>
</evidence>
<gene>
    <name evidence="1" type="ORF">SAMN05661044_00646</name>
</gene>
<dbReference type="OrthoDB" id="644589at2"/>
<reference evidence="2" key="1">
    <citation type="submission" date="2016-10" db="EMBL/GenBank/DDBJ databases">
        <authorList>
            <person name="Varghese N."/>
            <person name="Submissions S."/>
        </authorList>
    </citation>
    <scope>NUCLEOTIDE SEQUENCE [LARGE SCALE GENOMIC DNA]</scope>
    <source>
        <strain evidence="2">DSM 18733</strain>
    </source>
</reference>
<keyword evidence="2" id="KW-1185">Reference proteome</keyword>
<dbReference type="EMBL" id="FOAF01000001">
    <property type="protein sequence ID" value="SEK59799.1"/>
    <property type="molecule type" value="Genomic_DNA"/>
</dbReference>
<protein>
    <submittedName>
        <fullName evidence="1">Uncharacterized protein</fullName>
    </submittedName>
</protein>
<name>A0A1H7IBE9_OLID1</name>
<dbReference type="AlphaFoldDB" id="A0A1H7IBE9"/>
<proteinExistence type="predicted"/>
<organism evidence="1 2">
    <name type="scientific">Olivibacter domesticus</name>
    <name type="common">Pseudosphingobacterium domesticum</name>
    <dbReference type="NCBI Taxonomy" id="407022"/>
    <lineage>
        <taxon>Bacteria</taxon>
        <taxon>Pseudomonadati</taxon>
        <taxon>Bacteroidota</taxon>
        <taxon>Sphingobacteriia</taxon>
        <taxon>Sphingobacteriales</taxon>
        <taxon>Sphingobacteriaceae</taxon>
        <taxon>Olivibacter</taxon>
    </lineage>
</organism>
<dbReference type="RefSeq" id="WP_093318222.1">
    <property type="nucleotide sequence ID" value="NZ_FOAF01000001.1"/>
</dbReference>